<dbReference type="PANTHER" id="PTHR30537:SF5">
    <property type="entry name" value="HTH-TYPE TRANSCRIPTIONAL ACTIVATOR TTDR-RELATED"/>
    <property type="match status" value="1"/>
</dbReference>
<geneLocation type="plasmid" evidence="7"/>
<protein>
    <submittedName>
        <fullName evidence="6">Putative transcriptional regulator LYSR-type</fullName>
    </submittedName>
</protein>
<dbReference type="GeneID" id="69975076"/>
<dbReference type="GO" id="GO:0003700">
    <property type="term" value="F:DNA-binding transcription factor activity"/>
    <property type="evidence" value="ECO:0007669"/>
    <property type="project" value="InterPro"/>
</dbReference>
<dbReference type="Pfam" id="PF00126">
    <property type="entry name" value="HTH_1"/>
    <property type="match status" value="1"/>
</dbReference>
<dbReference type="Pfam" id="PF03466">
    <property type="entry name" value="LysR_substrate"/>
    <property type="match status" value="1"/>
</dbReference>
<dbReference type="SUPFAM" id="SSF46785">
    <property type="entry name" value="Winged helix' DNA-binding domain"/>
    <property type="match status" value="1"/>
</dbReference>
<dbReference type="RefSeq" id="WP_035991752.1">
    <property type="nucleotide sequence ID" value="NZ_CP012748.1"/>
</dbReference>
<dbReference type="KEGG" id="bcai:K788_0007071"/>
<dbReference type="Gene3D" id="3.40.190.290">
    <property type="match status" value="1"/>
</dbReference>
<organism evidence="6 7">
    <name type="scientific">Paraburkholderia caribensis MBA4</name>
    <dbReference type="NCBI Taxonomy" id="1323664"/>
    <lineage>
        <taxon>Bacteria</taxon>
        <taxon>Pseudomonadati</taxon>
        <taxon>Pseudomonadota</taxon>
        <taxon>Betaproteobacteria</taxon>
        <taxon>Burkholderiales</taxon>
        <taxon>Burkholderiaceae</taxon>
        <taxon>Paraburkholderia</taxon>
    </lineage>
</organism>
<dbReference type="InterPro" id="IPR000847">
    <property type="entry name" value="LysR_HTH_N"/>
</dbReference>
<evidence type="ECO:0000256" key="3">
    <source>
        <dbReference type="ARBA" id="ARBA00023125"/>
    </source>
</evidence>
<feature type="domain" description="HTH lysR-type" evidence="5">
    <location>
        <begin position="1"/>
        <end position="59"/>
    </location>
</feature>
<keyword evidence="6" id="KW-0614">Plasmid</keyword>
<keyword evidence="4" id="KW-0804">Transcription</keyword>
<dbReference type="InterPro" id="IPR036388">
    <property type="entry name" value="WH-like_DNA-bd_sf"/>
</dbReference>
<evidence type="ECO:0000313" key="7">
    <source>
        <dbReference type="Proteomes" id="UP000019146"/>
    </source>
</evidence>
<dbReference type="Gene3D" id="1.10.10.10">
    <property type="entry name" value="Winged helix-like DNA-binding domain superfamily/Winged helix DNA-binding domain"/>
    <property type="match status" value="1"/>
</dbReference>
<dbReference type="AlphaFoldDB" id="A0A0N7JWE1"/>
<sequence length="316" mass="34419">MDMIQNMRVFTRVVESGSFTAAALTFDAAPSAMSRAVTELETHLRVRLLTRSTRSLALTPAGQLYLERCKRILSDIASAEEAVSEAHQRPAGTLRIVSYASIGQHYILPAISKYRSIYPDVRVELTLTQSTPALYAMGADVAIFPASSLSDSEMISHTLGSTRHVLCASPDYVRARGLPNAPSELAAHDCLTLSMPGFPTCEWRFEKSGDTQVVHVDSLLQANIAESLIVAIRNGMGIGALPAYAAVPALQDGSLVRVLPHYSLQKMNIYVLYPAGKFVDARTKTWVSFVRDYVSELIARDEAALQQPVTEGLCST</sequence>
<proteinExistence type="inferred from homology"/>
<dbReference type="SUPFAM" id="SSF53850">
    <property type="entry name" value="Periplasmic binding protein-like II"/>
    <property type="match status" value="1"/>
</dbReference>
<dbReference type="GO" id="GO:0003677">
    <property type="term" value="F:DNA binding"/>
    <property type="evidence" value="ECO:0007669"/>
    <property type="project" value="UniProtKB-KW"/>
</dbReference>
<dbReference type="InterPro" id="IPR036390">
    <property type="entry name" value="WH_DNA-bd_sf"/>
</dbReference>
<dbReference type="Proteomes" id="UP000019146">
    <property type="component" value="Plasmid unnamed"/>
</dbReference>
<keyword evidence="2" id="KW-0805">Transcription regulation</keyword>
<gene>
    <name evidence="6" type="ORF">K788_0007071</name>
</gene>
<accession>A0A0N7JWE1</accession>
<evidence type="ECO:0000256" key="2">
    <source>
        <dbReference type="ARBA" id="ARBA00023015"/>
    </source>
</evidence>
<dbReference type="CDD" id="cd08422">
    <property type="entry name" value="PBP2_CrgA_like"/>
    <property type="match status" value="1"/>
</dbReference>
<name>A0A0N7JWE1_9BURK</name>
<dbReference type="InterPro" id="IPR005119">
    <property type="entry name" value="LysR_subst-bd"/>
</dbReference>
<dbReference type="InterPro" id="IPR058163">
    <property type="entry name" value="LysR-type_TF_proteobact-type"/>
</dbReference>
<dbReference type="PANTHER" id="PTHR30537">
    <property type="entry name" value="HTH-TYPE TRANSCRIPTIONAL REGULATOR"/>
    <property type="match status" value="1"/>
</dbReference>
<dbReference type="EMBL" id="CP012748">
    <property type="protein sequence ID" value="ALL71757.1"/>
    <property type="molecule type" value="Genomic_DNA"/>
</dbReference>
<dbReference type="FunFam" id="1.10.10.10:FF:000001">
    <property type="entry name" value="LysR family transcriptional regulator"/>
    <property type="match status" value="1"/>
</dbReference>
<evidence type="ECO:0000313" key="6">
    <source>
        <dbReference type="EMBL" id="ALL71757.1"/>
    </source>
</evidence>
<evidence type="ECO:0000259" key="5">
    <source>
        <dbReference type="PROSITE" id="PS50931"/>
    </source>
</evidence>
<keyword evidence="3" id="KW-0238">DNA-binding</keyword>
<evidence type="ECO:0000256" key="4">
    <source>
        <dbReference type="ARBA" id="ARBA00023163"/>
    </source>
</evidence>
<dbReference type="PROSITE" id="PS50931">
    <property type="entry name" value="HTH_LYSR"/>
    <property type="match status" value="1"/>
</dbReference>
<reference evidence="6 7" key="1">
    <citation type="journal article" date="2014" name="Genome Announc.">
        <title>Draft Genome Sequence of the Haloacid-Degrading Burkholderia caribensis Strain MBA4.</title>
        <authorList>
            <person name="Pan Y."/>
            <person name="Kong K.F."/>
            <person name="Tsang J.S."/>
        </authorList>
    </citation>
    <scope>NUCLEOTIDE SEQUENCE [LARGE SCALE GENOMIC DNA]</scope>
    <source>
        <strain evidence="6 7">MBA4</strain>
        <plasmid evidence="7">Plasmid</plasmid>
    </source>
</reference>
<evidence type="ECO:0000256" key="1">
    <source>
        <dbReference type="ARBA" id="ARBA00009437"/>
    </source>
</evidence>
<comment type="similarity">
    <text evidence="1">Belongs to the LysR transcriptional regulatory family.</text>
</comment>